<feature type="compositionally biased region" description="Basic and acidic residues" evidence="6">
    <location>
        <begin position="311"/>
        <end position="332"/>
    </location>
</feature>
<evidence type="ECO:0000259" key="8">
    <source>
        <dbReference type="Pfam" id="PF20684"/>
    </source>
</evidence>
<feature type="transmembrane region" description="Helical" evidence="7">
    <location>
        <begin position="48"/>
        <end position="68"/>
    </location>
</feature>
<gene>
    <name evidence="9" type="ORF">Daus18300_000129</name>
</gene>
<evidence type="ECO:0000256" key="7">
    <source>
        <dbReference type="SAM" id="Phobius"/>
    </source>
</evidence>
<evidence type="ECO:0000256" key="3">
    <source>
        <dbReference type="ARBA" id="ARBA00022989"/>
    </source>
</evidence>
<feature type="region of interest" description="Disordered" evidence="6">
    <location>
        <begin position="294"/>
        <end position="355"/>
    </location>
</feature>
<dbReference type="PANTHER" id="PTHR33048">
    <property type="entry name" value="PTH11-LIKE INTEGRAL MEMBRANE PROTEIN (AFU_ORTHOLOGUE AFUA_5G11245)"/>
    <property type="match status" value="1"/>
</dbReference>
<feature type="domain" description="Rhodopsin" evidence="8">
    <location>
        <begin position="30"/>
        <end position="163"/>
    </location>
</feature>
<reference evidence="9 10" key="1">
    <citation type="journal article" date="2024" name="IMA Fungus">
        <title>IMA Genome - F19 : A genome assembly and annotation guide to empower mycologists, including annotated draft genome sequences of Ceratocystis pirilliformis, Diaporthe australafricana, Fusarium ophioides, Paecilomyces lecythidis, and Sporothrix stenoceras.</title>
        <authorList>
            <person name="Aylward J."/>
            <person name="Wilson A.M."/>
            <person name="Visagie C.M."/>
            <person name="Spraker J."/>
            <person name="Barnes I."/>
            <person name="Buitendag C."/>
            <person name="Ceriani C."/>
            <person name="Del Mar Angel L."/>
            <person name="du Plessis D."/>
            <person name="Fuchs T."/>
            <person name="Gasser K."/>
            <person name="Kramer D."/>
            <person name="Li W."/>
            <person name="Munsamy K."/>
            <person name="Piso A."/>
            <person name="Price J.L."/>
            <person name="Sonnekus B."/>
            <person name="Thomas C."/>
            <person name="van der Nest A."/>
            <person name="van Dijk A."/>
            <person name="van Heerden A."/>
            <person name="van Vuuren N."/>
            <person name="Yilmaz N."/>
            <person name="Duong T.A."/>
            <person name="van der Merwe N.A."/>
            <person name="Wingfield M.J."/>
            <person name="Wingfield B.D."/>
        </authorList>
    </citation>
    <scope>NUCLEOTIDE SEQUENCE [LARGE SCALE GENOMIC DNA]</scope>
    <source>
        <strain evidence="9 10">CMW 18300</strain>
    </source>
</reference>
<keyword evidence="2 7" id="KW-0812">Transmembrane</keyword>
<feature type="region of interest" description="Disordered" evidence="6">
    <location>
        <begin position="403"/>
        <end position="431"/>
    </location>
</feature>
<accession>A0ABR3Y6V0</accession>
<dbReference type="Pfam" id="PF20684">
    <property type="entry name" value="Fung_rhodopsin"/>
    <property type="match status" value="2"/>
</dbReference>
<sequence length="431" mass="48096">MGNFDHDFDVTLRSQSWSLYSIGILLIIFRLIARVRRLGAANLQPDDYLMVLVALLYTGLIVCLNIIADGGGSNLYPPELEKTFTAKDIQERIYGSKIVVISEQAMLNVIYTIKVCMLIMYTRLTLGLRDQRIVRWLAIYVFVGWFATEIAFFTACRPFEGYWGVPPPDPQSLIVRMALPWRQKIAVGFIFSLGIFVILAALLTKIYNLTDVYDASYMLWYVREASVAVYMSNLPMIWPLLREWFPCLRALTPGAGQTYSRKAPRTALTSAPRYGAPRSSRRMTILSGKAIGGTATLRSPSQDPAPGIHPKGPDYDVEMADRGVDSEGDSKSGKYSTTDLEDQPGSGGWHDSSSIDQIVRVTTPPRTISRATTVDSNFRYLQMEQEARDRVMMGGIQVKTSFSVEEEVATPPQSSQGGPSPEPWTTSKGLW</sequence>
<name>A0ABR3Y6V0_9PEZI</name>
<evidence type="ECO:0000256" key="5">
    <source>
        <dbReference type="ARBA" id="ARBA00038359"/>
    </source>
</evidence>
<feature type="transmembrane region" description="Helical" evidence="7">
    <location>
        <begin position="17"/>
        <end position="36"/>
    </location>
</feature>
<feature type="region of interest" description="Disordered" evidence="6">
    <location>
        <begin position="257"/>
        <end position="280"/>
    </location>
</feature>
<keyword evidence="10" id="KW-1185">Reference proteome</keyword>
<evidence type="ECO:0000256" key="2">
    <source>
        <dbReference type="ARBA" id="ARBA00022692"/>
    </source>
</evidence>
<evidence type="ECO:0000313" key="9">
    <source>
        <dbReference type="EMBL" id="KAL1884020.1"/>
    </source>
</evidence>
<feature type="transmembrane region" description="Helical" evidence="7">
    <location>
        <begin position="136"/>
        <end position="155"/>
    </location>
</feature>
<dbReference type="InterPro" id="IPR052337">
    <property type="entry name" value="SAT4-like"/>
</dbReference>
<protein>
    <recommendedName>
        <fullName evidence="8">Rhodopsin domain-containing protein</fullName>
    </recommendedName>
</protein>
<keyword evidence="4 7" id="KW-0472">Membrane</keyword>
<dbReference type="InterPro" id="IPR049326">
    <property type="entry name" value="Rhodopsin_dom_fungi"/>
</dbReference>
<comment type="subcellular location">
    <subcellularLocation>
        <location evidence="1">Membrane</location>
        <topology evidence="1">Multi-pass membrane protein</topology>
    </subcellularLocation>
</comment>
<evidence type="ECO:0000256" key="4">
    <source>
        <dbReference type="ARBA" id="ARBA00023136"/>
    </source>
</evidence>
<organism evidence="9 10">
    <name type="scientific">Diaporthe australafricana</name>
    <dbReference type="NCBI Taxonomy" id="127596"/>
    <lineage>
        <taxon>Eukaryota</taxon>
        <taxon>Fungi</taxon>
        <taxon>Dikarya</taxon>
        <taxon>Ascomycota</taxon>
        <taxon>Pezizomycotina</taxon>
        <taxon>Sordariomycetes</taxon>
        <taxon>Sordariomycetidae</taxon>
        <taxon>Diaporthales</taxon>
        <taxon>Diaporthaceae</taxon>
        <taxon>Diaporthe</taxon>
    </lineage>
</organism>
<evidence type="ECO:0000256" key="1">
    <source>
        <dbReference type="ARBA" id="ARBA00004141"/>
    </source>
</evidence>
<comment type="caution">
    <text evidence="9">The sequence shown here is derived from an EMBL/GenBank/DDBJ whole genome shotgun (WGS) entry which is preliminary data.</text>
</comment>
<proteinExistence type="inferred from homology"/>
<dbReference type="EMBL" id="JAWRVE010000001">
    <property type="protein sequence ID" value="KAL1884020.1"/>
    <property type="molecule type" value="Genomic_DNA"/>
</dbReference>
<feature type="domain" description="Rhodopsin" evidence="8">
    <location>
        <begin position="170"/>
        <end position="242"/>
    </location>
</feature>
<keyword evidence="3 7" id="KW-1133">Transmembrane helix</keyword>
<feature type="transmembrane region" description="Helical" evidence="7">
    <location>
        <begin position="219"/>
        <end position="241"/>
    </location>
</feature>
<comment type="similarity">
    <text evidence="5">Belongs to the SAT4 family.</text>
</comment>
<feature type="transmembrane region" description="Helical" evidence="7">
    <location>
        <begin position="105"/>
        <end position="124"/>
    </location>
</feature>
<evidence type="ECO:0000256" key="6">
    <source>
        <dbReference type="SAM" id="MobiDB-lite"/>
    </source>
</evidence>
<dbReference type="PANTHER" id="PTHR33048:SF149">
    <property type="entry name" value="UBID FAMILY DECARBOXYLASE"/>
    <property type="match status" value="1"/>
</dbReference>
<dbReference type="Proteomes" id="UP001583177">
    <property type="component" value="Unassembled WGS sequence"/>
</dbReference>
<evidence type="ECO:0000313" key="10">
    <source>
        <dbReference type="Proteomes" id="UP001583177"/>
    </source>
</evidence>
<feature type="transmembrane region" description="Helical" evidence="7">
    <location>
        <begin position="185"/>
        <end position="207"/>
    </location>
</feature>